<proteinExistence type="predicted"/>
<evidence type="ECO:0000256" key="1">
    <source>
        <dbReference type="SAM" id="MobiDB-lite"/>
    </source>
</evidence>
<dbReference type="RefSeq" id="WP_146236589.1">
    <property type="nucleotide sequence ID" value="NZ_JAAMAW010000022.1"/>
</dbReference>
<dbReference type="Gene3D" id="1.10.10.60">
    <property type="entry name" value="Homeodomain-like"/>
    <property type="match status" value="1"/>
</dbReference>
<feature type="compositionally biased region" description="Pro residues" evidence="1">
    <location>
        <begin position="93"/>
        <end position="104"/>
    </location>
</feature>
<accession>A0AA44FBV8</accession>
<sequence length="165" mass="18601">MNATAFWANFSKVAKTMTNSAEQPAKLKSHETRHRNTERRIRQAMDRLVAQASLEGRTTRVTVAALAREAQVSRNTIYAEHSSFLEELASANPPRPGTQRPPPKSDMSALRASMHELQEQRRLLATENASLLKRVLDAEKAVTRLEKQNAKLVQEISRVRRLSST</sequence>
<organism evidence="2 3">
    <name type="scientific">Agrobacterium tumefaciens</name>
    <dbReference type="NCBI Taxonomy" id="358"/>
    <lineage>
        <taxon>Bacteria</taxon>
        <taxon>Pseudomonadati</taxon>
        <taxon>Pseudomonadota</taxon>
        <taxon>Alphaproteobacteria</taxon>
        <taxon>Hyphomicrobiales</taxon>
        <taxon>Rhizobiaceae</taxon>
        <taxon>Rhizobium/Agrobacterium group</taxon>
        <taxon>Agrobacterium</taxon>
        <taxon>Agrobacterium tumefaciens complex</taxon>
    </lineage>
</organism>
<name>A0AA44FBV8_AGRTU</name>
<feature type="region of interest" description="Disordered" evidence="1">
    <location>
        <begin position="18"/>
        <end position="38"/>
    </location>
</feature>
<protein>
    <submittedName>
        <fullName evidence="2">Uncharacterized protein</fullName>
    </submittedName>
</protein>
<dbReference type="EMBL" id="JAAMAY010000043">
    <property type="protein sequence ID" value="NTC32118.1"/>
    <property type="molecule type" value="Genomic_DNA"/>
</dbReference>
<evidence type="ECO:0000313" key="2">
    <source>
        <dbReference type="EMBL" id="NTC32118.1"/>
    </source>
</evidence>
<evidence type="ECO:0000313" key="3">
    <source>
        <dbReference type="Proteomes" id="UP000702952"/>
    </source>
</evidence>
<gene>
    <name evidence="2" type="ORF">G6M46_28660</name>
</gene>
<feature type="compositionally biased region" description="Basic and acidic residues" evidence="1">
    <location>
        <begin position="28"/>
        <end position="38"/>
    </location>
</feature>
<feature type="region of interest" description="Disordered" evidence="1">
    <location>
        <begin position="87"/>
        <end position="108"/>
    </location>
</feature>
<dbReference type="Proteomes" id="UP000702952">
    <property type="component" value="Unassembled WGS sequence"/>
</dbReference>
<dbReference type="AlphaFoldDB" id="A0AA44FBV8"/>
<reference evidence="2" key="1">
    <citation type="journal article" date="2020" name="Science">
        <title>Unexpected conservation and global transmission of agrobacterial virulence plasmids.</title>
        <authorList>
            <person name="Weisberg A.J."/>
            <person name="Davis E.W. 2nd"/>
            <person name="Tabima J."/>
            <person name="Belcher M.S."/>
            <person name="Miller M."/>
            <person name="Kuo C.H."/>
            <person name="Loper J.E."/>
            <person name="Grunwald N.J."/>
            <person name="Putnam M.L."/>
            <person name="Chang J.H."/>
        </authorList>
    </citation>
    <scope>NUCLEOTIDE SEQUENCE</scope>
    <source>
        <strain evidence="2">17-1853-1a</strain>
    </source>
</reference>
<comment type="caution">
    <text evidence="2">The sequence shown here is derived from an EMBL/GenBank/DDBJ whole genome shotgun (WGS) entry which is preliminary data.</text>
</comment>